<organism evidence="2 3">
    <name type="scientific">Caenorhabditis angaria</name>
    <dbReference type="NCBI Taxonomy" id="860376"/>
    <lineage>
        <taxon>Eukaryota</taxon>
        <taxon>Metazoa</taxon>
        <taxon>Ecdysozoa</taxon>
        <taxon>Nematoda</taxon>
        <taxon>Chromadorea</taxon>
        <taxon>Rhabditida</taxon>
        <taxon>Rhabditina</taxon>
        <taxon>Rhabditomorpha</taxon>
        <taxon>Rhabditoidea</taxon>
        <taxon>Rhabditidae</taxon>
        <taxon>Peloderinae</taxon>
        <taxon>Caenorhabditis</taxon>
    </lineage>
</organism>
<feature type="region of interest" description="Disordered" evidence="1">
    <location>
        <begin position="205"/>
        <end position="228"/>
    </location>
</feature>
<comment type="caution">
    <text evidence="2">The sequence shown here is derived from an EMBL/GenBank/DDBJ whole genome shotgun (WGS) entry which is preliminary data.</text>
</comment>
<dbReference type="EMBL" id="CANHGI010000004">
    <property type="protein sequence ID" value="CAI5447675.1"/>
    <property type="molecule type" value="Genomic_DNA"/>
</dbReference>
<dbReference type="Proteomes" id="UP001152747">
    <property type="component" value="Unassembled WGS sequence"/>
</dbReference>
<accession>A0A9P1ILN6</accession>
<protein>
    <submittedName>
        <fullName evidence="2">Uncharacterized protein</fullName>
    </submittedName>
</protein>
<dbReference type="AlphaFoldDB" id="A0A9P1ILN6"/>
<gene>
    <name evidence="2" type="ORF">CAMP_LOCUS10312</name>
</gene>
<evidence type="ECO:0000256" key="1">
    <source>
        <dbReference type="SAM" id="MobiDB-lite"/>
    </source>
</evidence>
<keyword evidence="3" id="KW-1185">Reference proteome</keyword>
<sequence>MDNLAEFFDIQAENTNNYQANNQEVLNLERKNQIENQSFNQSFDDELNDAIDVIRADPIHHTGDKTTLCPNPYDEYCQLENLDSSYVCENPITGANLENSQIFNNNFGTGWQEFENPGYVPSLTSPISDILNQSSQNDIPSGHPNYNNNNEVMETGNAWNSNVLYENGKVIYRLQPKQFDQPGNNLNSHFEQLVLTSPILPDIKPEFSPKMMGKPKRTRAKKAEMEKLSDADKIARRRSNARKNTANYNKRNKEEMEELSKNLKENQEDLERKKNKHKNTVLNINNTNNFMLEYRPKNSNHNYFPYQNIHYIESQINIIETEQAENIKIIGNNENILNLEDAFEFFKQKFEFAENDMDLKERNQNTYGSTKSRAKSEMEKSEMVLKLERTKVEIGIRTKFEKIMEDIKKFCKQEFTEYLKVKHIDIHEKYRMGKEDFDKFEKILAFFQLPDPL</sequence>
<reference evidence="2" key="1">
    <citation type="submission" date="2022-11" db="EMBL/GenBank/DDBJ databases">
        <authorList>
            <person name="Kikuchi T."/>
        </authorList>
    </citation>
    <scope>NUCLEOTIDE SEQUENCE</scope>
    <source>
        <strain evidence="2">PS1010</strain>
    </source>
</reference>
<evidence type="ECO:0000313" key="3">
    <source>
        <dbReference type="Proteomes" id="UP001152747"/>
    </source>
</evidence>
<feature type="region of interest" description="Disordered" evidence="1">
    <location>
        <begin position="240"/>
        <end position="259"/>
    </location>
</feature>
<evidence type="ECO:0000313" key="2">
    <source>
        <dbReference type="EMBL" id="CAI5447675.1"/>
    </source>
</evidence>
<name>A0A9P1ILN6_9PELO</name>
<proteinExistence type="predicted"/>